<evidence type="ECO:0000313" key="2">
    <source>
        <dbReference type="EMBL" id="BCX87935.1"/>
    </source>
</evidence>
<evidence type="ECO:0000259" key="1">
    <source>
        <dbReference type="Pfam" id="PF05685"/>
    </source>
</evidence>
<gene>
    <name evidence="2" type="ORF">MIN45_P0302</name>
</gene>
<sequence>MTQHALIETVSVADYLSGEQASAIRHEYVAGQVFAMVGATRARNVVTLNIAAALRNHLRGTPCTAYMSDMKVHVEAADTFYYPDVAVSCEPLPPQGVFLSEPVLIVEVLSPSTENIDRREKRLNYQKLSSLREYVLVSPEEIRVEVYRRGRGGWAELDVYEAGDEAVALASVDVRLPLAEIYLDVL</sequence>
<dbReference type="AlphaFoldDB" id="A0AAU9BWF8"/>
<protein>
    <recommendedName>
        <fullName evidence="1">Putative restriction endonuclease domain-containing protein</fullName>
    </recommendedName>
</protein>
<dbReference type="PANTHER" id="PTHR36558">
    <property type="entry name" value="GLR1098 PROTEIN"/>
    <property type="match status" value="1"/>
</dbReference>
<dbReference type="PANTHER" id="PTHR36558:SF1">
    <property type="entry name" value="RESTRICTION ENDONUCLEASE DOMAIN-CONTAINING PROTEIN-RELATED"/>
    <property type="match status" value="1"/>
</dbReference>
<keyword evidence="3" id="KW-1185">Reference proteome</keyword>
<feature type="domain" description="Putative restriction endonuclease" evidence="1">
    <location>
        <begin position="14"/>
        <end position="168"/>
    </location>
</feature>
<dbReference type="SUPFAM" id="SSF52980">
    <property type="entry name" value="Restriction endonuclease-like"/>
    <property type="match status" value="1"/>
</dbReference>
<name>A0AAU9BWF8_9GAMM</name>
<dbReference type="InterPro" id="IPR011335">
    <property type="entry name" value="Restrct_endonuc-II-like"/>
</dbReference>
<dbReference type="Pfam" id="PF05685">
    <property type="entry name" value="Uma2"/>
    <property type="match status" value="1"/>
</dbReference>
<accession>A0AAU9BWF8</accession>
<dbReference type="KEGG" id="meiy:MIN45_P0302"/>
<dbReference type="InterPro" id="IPR008538">
    <property type="entry name" value="Uma2"/>
</dbReference>
<proteinExistence type="predicted"/>
<dbReference type="CDD" id="cd06260">
    <property type="entry name" value="DUF820-like"/>
    <property type="match status" value="1"/>
</dbReference>
<dbReference type="RefSeq" id="WP_286292942.1">
    <property type="nucleotide sequence ID" value="NZ_AP024718.1"/>
</dbReference>
<dbReference type="EMBL" id="AP024718">
    <property type="protein sequence ID" value="BCX87935.1"/>
    <property type="molecule type" value="Genomic_DNA"/>
</dbReference>
<dbReference type="Gene3D" id="3.90.1570.10">
    <property type="entry name" value="tt1808, chain A"/>
    <property type="match status" value="1"/>
</dbReference>
<evidence type="ECO:0000313" key="3">
    <source>
        <dbReference type="Proteomes" id="UP001321450"/>
    </source>
</evidence>
<dbReference type="InterPro" id="IPR012296">
    <property type="entry name" value="Nuclease_put_TT1808"/>
</dbReference>
<organism evidence="2 3">
    <name type="scientific">Methylomarinovum tepidoasis</name>
    <dbReference type="NCBI Taxonomy" id="2840183"/>
    <lineage>
        <taxon>Bacteria</taxon>
        <taxon>Pseudomonadati</taxon>
        <taxon>Pseudomonadota</taxon>
        <taxon>Gammaproteobacteria</taxon>
        <taxon>Methylococcales</taxon>
        <taxon>Methylothermaceae</taxon>
        <taxon>Methylomarinovum</taxon>
    </lineage>
</organism>
<dbReference type="Proteomes" id="UP001321450">
    <property type="component" value="Chromosome"/>
</dbReference>
<reference evidence="3" key="1">
    <citation type="journal article" date="2024" name="Int. J. Syst. Evol. Microbiol.">
        <title>Methylomarinovum tepidoasis sp. nov., a moderately thermophilic methanotroph of the family Methylothermaceae isolated from a deep-sea hydrothermal field.</title>
        <authorList>
            <person name="Hirayama H."/>
            <person name="Takaki Y."/>
            <person name="Abe M."/>
            <person name="Miyazaki M."/>
            <person name="Uematsu K."/>
            <person name="Matsui Y."/>
            <person name="Takai K."/>
        </authorList>
    </citation>
    <scope>NUCLEOTIDE SEQUENCE [LARGE SCALE GENOMIC DNA]</scope>
    <source>
        <strain evidence="3">IN45</strain>
    </source>
</reference>